<dbReference type="EMBL" id="CP069035">
    <property type="protein sequence ID" value="QRD02181.1"/>
    <property type="molecule type" value="Genomic_DNA"/>
</dbReference>
<gene>
    <name evidence="2" type="ORF">JI435_417630</name>
</gene>
<dbReference type="AlphaFoldDB" id="A0A7U2I3N4"/>
<dbReference type="Proteomes" id="UP000663193">
    <property type="component" value="Chromosome 13"/>
</dbReference>
<protein>
    <submittedName>
        <fullName evidence="2">Uncharacterized protein</fullName>
    </submittedName>
</protein>
<accession>A0A7U2I3N4</accession>
<name>A0A7U2I3N4_PHANO</name>
<evidence type="ECO:0000256" key="1">
    <source>
        <dbReference type="SAM" id="MobiDB-lite"/>
    </source>
</evidence>
<keyword evidence="3" id="KW-1185">Reference proteome</keyword>
<feature type="region of interest" description="Disordered" evidence="1">
    <location>
        <begin position="1"/>
        <end position="27"/>
    </location>
</feature>
<proteinExistence type="predicted"/>
<evidence type="ECO:0000313" key="3">
    <source>
        <dbReference type="Proteomes" id="UP000663193"/>
    </source>
</evidence>
<reference evidence="3" key="1">
    <citation type="journal article" date="2021" name="BMC Genomics">
        <title>Chromosome-level genome assembly and manually-curated proteome of model necrotroph Parastagonospora nodorum Sn15 reveals a genome-wide trove of candidate effector homologs, and redundancy of virulence-related functions within an accessory chromosome.</title>
        <authorList>
            <person name="Bertazzoni S."/>
            <person name="Jones D.A.B."/>
            <person name="Phan H.T."/>
            <person name="Tan K.-C."/>
            <person name="Hane J.K."/>
        </authorList>
    </citation>
    <scope>NUCLEOTIDE SEQUENCE [LARGE SCALE GENOMIC DNA]</scope>
    <source>
        <strain evidence="3">SN15 / ATCC MYA-4574 / FGSC 10173)</strain>
    </source>
</reference>
<organism evidence="2 3">
    <name type="scientific">Phaeosphaeria nodorum (strain SN15 / ATCC MYA-4574 / FGSC 10173)</name>
    <name type="common">Glume blotch fungus</name>
    <name type="synonym">Parastagonospora nodorum</name>
    <dbReference type="NCBI Taxonomy" id="321614"/>
    <lineage>
        <taxon>Eukaryota</taxon>
        <taxon>Fungi</taxon>
        <taxon>Dikarya</taxon>
        <taxon>Ascomycota</taxon>
        <taxon>Pezizomycotina</taxon>
        <taxon>Dothideomycetes</taxon>
        <taxon>Pleosporomycetidae</taxon>
        <taxon>Pleosporales</taxon>
        <taxon>Pleosporineae</taxon>
        <taxon>Phaeosphaeriaceae</taxon>
        <taxon>Parastagonospora</taxon>
    </lineage>
</organism>
<sequence>MQPSKKRGRELGSQWVRRGGGAGDEWSRGWRRRRSCCVQQVAGARAAPRECRRFEPWADGQLP</sequence>
<dbReference type="VEuPathDB" id="FungiDB:JI435_417630"/>
<evidence type="ECO:0000313" key="2">
    <source>
        <dbReference type="EMBL" id="QRD02181.1"/>
    </source>
</evidence>